<dbReference type="EMBL" id="BPLQ01015098">
    <property type="protein sequence ID" value="GIY85847.1"/>
    <property type="molecule type" value="Genomic_DNA"/>
</dbReference>
<accession>A0AAV4WTL3</accession>
<evidence type="ECO:0000313" key="1">
    <source>
        <dbReference type="EMBL" id="GIY85847.1"/>
    </source>
</evidence>
<dbReference type="AlphaFoldDB" id="A0AAV4WTL3"/>
<comment type="caution">
    <text evidence="1">The sequence shown here is derived from an EMBL/GenBank/DDBJ whole genome shotgun (WGS) entry which is preliminary data.</text>
</comment>
<evidence type="ECO:0008006" key="3">
    <source>
        <dbReference type="Google" id="ProtNLM"/>
    </source>
</evidence>
<evidence type="ECO:0000313" key="2">
    <source>
        <dbReference type="Proteomes" id="UP001054837"/>
    </source>
</evidence>
<name>A0AAV4WTL3_9ARAC</name>
<protein>
    <recommendedName>
        <fullName evidence="3">Secreted protein</fullName>
    </recommendedName>
</protein>
<reference evidence="1 2" key="1">
    <citation type="submission" date="2021-06" db="EMBL/GenBank/DDBJ databases">
        <title>Caerostris darwini draft genome.</title>
        <authorList>
            <person name="Kono N."/>
            <person name="Arakawa K."/>
        </authorList>
    </citation>
    <scope>NUCLEOTIDE SEQUENCE [LARGE SCALE GENOMIC DNA]</scope>
</reference>
<proteinExistence type="predicted"/>
<sequence length="149" mass="16846">MQHTVIRVGLSLFSPTRVFTSSHQGRGSRTDKRSFILPLCCEQHPGRKNSISNAWTRHLNTKPHYLTKTHSHAPLRGGGVGWGVNSHPSNGRPEFSSYPKLPLFILQAADECERTSLGLCTFISCYERPSVIRSRLNSDEMTRVCLRRK</sequence>
<dbReference type="Proteomes" id="UP001054837">
    <property type="component" value="Unassembled WGS sequence"/>
</dbReference>
<gene>
    <name evidence="1" type="ORF">CDAR_546761</name>
</gene>
<organism evidence="1 2">
    <name type="scientific">Caerostris darwini</name>
    <dbReference type="NCBI Taxonomy" id="1538125"/>
    <lineage>
        <taxon>Eukaryota</taxon>
        <taxon>Metazoa</taxon>
        <taxon>Ecdysozoa</taxon>
        <taxon>Arthropoda</taxon>
        <taxon>Chelicerata</taxon>
        <taxon>Arachnida</taxon>
        <taxon>Araneae</taxon>
        <taxon>Araneomorphae</taxon>
        <taxon>Entelegynae</taxon>
        <taxon>Araneoidea</taxon>
        <taxon>Araneidae</taxon>
        <taxon>Caerostris</taxon>
    </lineage>
</organism>
<keyword evidence="2" id="KW-1185">Reference proteome</keyword>